<feature type="transmembrane region" description="Helical" evidence="2">
    <location>
        <begin position="35"/>
        <end position="56"/>
    </location>
</feature>
<evidence type="ECO:0000256" key="1">
    <source>
        <dbReference type="SAM" id="MobiDB-lite"/>
    </source>
</evidence>
<feature type="transmembrane region" description="Helical" evidence="2">
    <location>
        <begin position="88"/>
        <end position="108"/>
    </location>
</feature>
<keyword evidence="2" id="KW-0812">Transmembrane</keyword>
<feature type="region of interest" description="Disordered" evidence="1">
    <location>
        <begin position="1"/>
        <end position="30"/>
    </location>
</feature>
<gene>
    <name evidence="3" type="ORF">GCM10022262_19850</name>
</gene>
<reference evidence="4" key="1">
    <citation type="journal article" date="2019" name="Int. J. Syst. Evol. Microbiol.">
        <title>The Global Catalogue of Microorganisms (GCM) 10K type strain sequencing project: providing services to taxonomists for standard genome sequencing and annotation.</title>
        <authorList>
            <consortium name="The Broad Institute Genomics Platform"/>
            <consortium name="The Broad Institute Genome Sequencing Center for Infectious Disease"/>
            <person name="Wu L."/>
            <person name="Ma J."/>
        </authorList>
    </citation>
    <scope>NUCLEOTIDE SEQUENCE [LARGE SCALE GENOMIC DNA]</scope>
    <source>
        <strain evidence="4">JCM 17459</strain>
    </source>
</reference>
<evidence type="ECO:0000313" key="4">
    <source>
        <dbReference type="Proteomes" id="UP001499841"/>
    </source>
</evidence>
<protein>
    <recommendedName>
        <fullName evidence="5">DUF1772 domain-containing protein</fullName>
    </recommendedName>
</protein>
<name>A0ABP8EUS8_9MICO</name>
<evidence type="ECO:0008006" key="5">
    <source>
        <dbReference type="Google" id="ProtNLM"/>
    </source>
</evidence>
<organism evidence="3 4">
    <name type="scientific">Georgenia daeguensis</name>
    <dbReference type="NCBI Taxonomy" id="908355"/>
    <lineage>
        <taxon>Bacteria</taxon>
        <taxon>Bacillati</taxon>
        <taxon>Actinomycetota</taxon>
        <taxon>Actinomycetes</taxon>
        <taxon>Micrococcales</taxon>
        <taxon>Bogoriellaceae</taxon>
        <taxon>Georgenia</taxon>
    </lineage>
</organism>
<feature type="transmembrane region" description="Helical" evidence="2">
    <location>
        <begin position="115"/>
        <end position="136"/>
    </location>
</feature>
<evidence type="ECO:0000313" key="3">
    <source>
        <dbReference type="EMBL" id="GAA4287626.1"/>
    </source>
</evidence>
<evidence type="ECO:0000256" key="2">
    <source>
        <dbReference type="SAM" id="Phobius"/>
    </source>
</evidence>
<keyword evidence="4" id="KW-1185">Reference proteome</keyword>
<sequence>MTQHTPDTAPMVPTGTSRPRPARLQADPRTGRQKLAHAVTLAYAWVMMILLGAIVLETFMVYPNVFADPPESLELGMEFLAVTGPNDFFPPLGLATWVLGGAALVLTWRERQARWWILVSLVAILGEGLASIVYFWPRNEIMFVEGLAVHSPEYLVQVAREFETWHWRSRMGFNVVAAVGAFVGFLRVYRLRWAS</sequence>
<comment type="caution">
    <text evidence="3">The sequence shown here is derived from an EMBL/GenBank/DDBJ whole genome shotgun (WGS) entry which is preliminary data.</text>
</comment>
<feature type="transmembrane region" description="Helical" evidence="2">
    <location>
        <begin position="171"/>
        <end position="189"/>
    </location>
</feature>
<dbReference type="Proteomes" id="UP001499841">
    <property type="component" value="Unassembled WGS sequence"/>
</dbReference>
<keyword evidence="2" id="KW-1133">Transmembrane helix</keyword>
<dbReference type="RefSeq" id="WP_345040520.1">
    <property type="nucleotide sequence ID" value="NZ_BAABBA010000008.1"/>
</dbReference>
<accession>A0ABP8EUS8</accession>
<proteinExistence type="predicted"/>
<keyword evidence="2" id="KW-0472">Membrane</keyword>
<dbReference type="EMBL" id="BAABBA010000008">
    <property type="protein sequence ID" value="GAA4287626.1"/>
    <property type="molecule type" value="Genomic_DNA"/>
</dbReference>